<dbReference type="InterPro" id="IPR036249">
    <property type="entry name" value="Thioredoxin-like_sf"/>
</dbReference>
<dbReference type="InterPro" id="IPR013766">
    <property type="entry name" value="Thioredoxin_domain"/>
</dbReference>
<reference evidence="4 5" key="1">
    <citation type="journal article" date="2024" name="bioRxiv">
        <title>A reference genome for Trichogramma kaykai: A tiny desert-dwelling parasitoid wasp with competing sex-ratio distorters.</title>
        <authorList>
            <person name="Culotta J."/>
            <person name="Lindsey A.R."/>
        </authorList>
    </citation>
    <scope>NUCLEOTIDE SEQUENCE [LARGE SCALE GENOMIC DNA]</scope>
    <source>
        <strain evidence="4 5">KSX58</strain>
    </source>
</reference>
<dbReference type="SUPFAM" id="SSF52833">
    <property type="entry name" value="Thioredoxin-like"/>
    <property type="match status" value="1"/>
</dbReference>
<evidence type="ECO:0000259" key="3">
    <source>
        <dbReference type="Pfam" id="PF15928"/>
    </source>
</evidence>
<feature type="region of interest" description="Disordered" evidence="1">
    <location>
        <begin position="1"/>
        <end position="26"/>
    </location>
</feature>
<comment type="caution">
    <text evidence="4">The sequence shown here is derived from an EMBL/GenBank/DDBJ whole genome shotgun (WGS) entry which is preliminary data.</text>
</comment>
<organism evidence="4 5">
    <name type="scientific">Trichogramma kaykai</name>
    <dbReference type="NCBI Taxonomy" id="54128"/>
    <lineage>
        <taxon>Eukaryota</taxon>
        <taxon>Metazoa</taxon>
        <taxon>Ecdysozoa</taxon>
        <taxon>Arthropoda</taxon>
        <taxon>Hexapoda</taxon>
        <taxon>Insecta</taxon>
        <taxon>Pterygota</taxon>
        <taxon>Neoptera</taxon>
        <taxon>Endopterygota</taxon>
        <taxon>Hymenoptera</taxon>
        <taxon>Apocrita</taxon>
        <taxon>Proctotrupomorpha</taxon>
        <taxon>Chalcidoidea</taxon>
        <taxon>Trichogrammatidae</taxon>
        <taxon>Trichogramma</taxon>
    </lineage>
</organism>
<feature type="compositionally biased region" description="Basic residues" evidence="1">
    <location>
        <begin position="1"/>
        <end position="18"/>
    </location>
</feature>
<feature type="domain" description="Thioredoxin" evidence="2">
    <location>
        <begin position="29"/>
        <end position="122"/>
    </location>
</feature>
<dbReference type="PANTHER" id="PTHR46135:SF3">
    <property type="entry name" value="NME_NM23 FAMILY MEMBER 8"/>
    <property type="match status" value="1"/>
</dbReference>
<evidence type="ECO:0000259" key="2">
    <source>
        <dbReference type="Pfam" id="PF00085"/>
    </source>
</evidence>
<sequence>MLGRKKGGLQSKSRRMAKKGQPAALQADVTNDDEWNKIVERPGLVVVDVYSDWSGPCTGMVSILKKIKMEIGGDNLSYATARCDNITDLKRFRGRSEPTWLFLRNGKSVNISFGANCPQLQELMTAELRRLERNDPPIFSLPVSQQSDKEYQRMKNIQEAIAAKEAAKNAAIEAKARRKYEAKMSHYLAVLDRETFIVLFPWIFTDEEGKKRDKKHSPPYLELIDQILPGSYSVEQEIRRDIDDELIAELIKETNCNISDDTRHLMKDGKAMVLRLKYTATRHDELDSVTCLINLLYKETDVPETTYELVEDCYIQRHSPPTFGECGHQDLESMSTIPDKLFCLTTAWVPLNARNKVIGLQALFTKYVNSNFPYQEEEDVPVTLFKFDSTKRKELALALEAYHKDVVNFAVFERDKLPHPKMLTKNIERFEEEFEKTSYEVFVCVVKKSSPESFLSFAGIGPYHVSETQEKALEEATHYFPVECEPGDECDEGLSEDEGDEEGVFDEEV</sequence>
<evidence type="ECO:0008006" key="6">
    <source>
        <dbReference type="Google" id="ProtNLM"/>
    </source>
</evidence>
<dbReference type="EMBL" id="JBJJXI010000029">
    <property type="protein sequence ID" value="KAL3403698.1"/>
    <property type="molecule type" value="Genomic_DNA"/>
</dbReference>
<evidence type="ECO:0000256" key="1">
    <source>
        <dbReference type="SAM" id="MobiDB-lite"/>
    </source>
</evidence>
<dbReference type="PANTHER" id="PTHR46135">
    <property type="entry name" value="NME/NM23 FAMILY MEMBER 8"/>
    <property type="match status" value="1"/>
</dbReference>
<name>A0ABD2XF72_9HYME</name>
<evidence type="ECO:0000313" key="5">
    <source>
        <dbReference type="Proteomes" id="UP001627154"/>
    </source>
</evidence>
<proteinExistence type="predicted"/>
<dbReference type="CDD" id="cd02948">
    <property type="entry name" value="TRX_NDPK"/>
    <property type="match status" value="1"/>
</dbReference>
<dbReference type="Gene3D" id="3.40.30.10">
    <property type="entry name" value="Glutaredoxin"/>
    <property type="match status" value="1"/>
</dbReference>
<dbReference type="Pfam" id="PF15928">
    <property type="entry name" value="DUF4746"/>
    <property type="match status" value="1"/>
</dbReference>
<dbReference type="Pfam" id="PF00085">
    <property type="entry name" value="Thioredoxin"/>
    <property type="match status" value="1"/>
</dbReference>
<accession>A0ABD2XF72</accession>
<protein>
    <recommendedName>
        <fullName evidence="6">Thioredoxin domain-containing protein</fullName>
    </recommendedName>
</protein>
<dbReference type="AlphaFoldDB" id="A0ABD2XF72"/>
<evidence type="ECO:0000313" key="4">
    <source>
        <dbReference type="EMBL" id="KAL3403698.1"/>
    </source>
</evidence>
<dbReference type="Proteomes" id="UP001627154">
    <property type="component" value="Unassembled WGS sequence"/>
</dbReference>
<feature type="domain" description="DUF4746" evidence="3">
    <location>
        <begin position="345"/>
        <end position="486"/>
    </location>
</feature>
<gene>
    <name evidence="4" type="ORF">TKK_003631</name>
</gene>
<feature type="region of interest" description="Disordered" evidence="1">
    <location>
        <begin position="487"/>
        <end position="509"/>
    </location>
</feature>
<dbReference type="InterPro" id="IPR031827">
    <property type="entry name" value="DUF4746"/>
</dbReference>
<dbReference type="InterPro" id="IPR051766">
    <property type="entry name" value="TXND_domain-containing"/>
</dbReference>
<keyword evidence="5" id="KW-1185">Reference proteome</keyword>